<sequence length="97" mass="10336">MHAGPPPWTPRDSGPRPQSHGGESVSPSPVTTSRCTEVCGQGLKDNRDEIPTSEAALAHPHLQAIAPQIPPLDPSAEILLLLGRDIIQAHKVRSQVN</sequence>
<reference evidence="1" key="1">
    <citation type="submission" date="2021-05" db="EMBL/GenBank/DDBJ databases">
        <authorList>
            <person name="Pan Q."/>
            <person name="Jouanno E."/>
            <person name="Zahm M."/>
            <person name="Klopp C."/>
            <person name="Cabau C."/>
            <person name="Louis A."/>
            <person name="Berthelot C."/>
            <person name="Parey E."/>
            <person name="Roest Crollius H."/>
            <person name="Montfort J."/>
            <person name="Robinson-Rechavi M."/>
            <person name="Bouchez O."/>
            <person name="Lampietro C."/>
            <person name="Lopez Roques C."/>
            <person name="Donnadieu C."/>
            <person name="Postlethwait J."/>
            <person name="Bobe J."/>
            <person name="Dillon D."/>
            <person name="Chandos A."/>
            <person name="von Hippel F."/>
            <person name="Guiguen Y."/>
        </authorList>
    </citation>
    <scope>NUCLEOTIDE SEQUENCE</scope>
    <source>
        <strain evidence="1">YG-Jan2019</strain>
    </source>
</reference>
<gene>
    <name evidence="1" type="ORF">DPEC_G00244770</name>
</gene>
<accession>A0ACC2FVT6</accession>
<evidence type="ECO:0000313" key="2">
    <source>
        <dbReference type="Proteomes" id="UP001157502"/>
    </source>
</evidence>
<organism evidence="1 2">
    <name type="scientific">Dallia pectoralis</name>
    <name type="common">Alaska blackfish</name>
    <dbReference type="NCBI Taxonomy" id="75939"/>
    <lineage>
        <taxon>Eukaryota</taxon>
        <taxon>Metazoa</taxon>
        <taxon>Chordata</taxon>
        <taxon>Craniata</taxon>
        <taxon>Vertebrata</taxon>
        <taxon>Euteleostomi</taxon>
        <taxon>Actinopterygii</taxon>
        <taxon>Neopterygii</taxon>
        <taxon>Teleostei</taxon>
        <taxon>Protacanthopterygii</taxon>
        <taxon>Esociformes</taxon>
        <taxon>Umbridae</taxon>
        <taxon>Dallia</taxon>
    </lineage>
</organism>
<keyword evidence="2" id="KW-1185">Reference proteome</keyword>
<protein>
    <submittedName>
        <fullName evidence="1">Uncharacterized protein</fullName>
    </submittedName>
</protein>
<name>A0ACC2FVT6_DALPE</name>
<dbReference type="Proteomes" id="UP001157502">
    <property type="component" value="Chromosome 21"/>
</dbReference>
<proteinExistence type="predicted"/>
<evidence type="ECO:0000313" key="1">
    <source>
        <dbReference type="EMBL" id="KAJ7995458.1"/>
    </source>
</evidence>
<comment type="caution">
    <text evidence="1">The sequence shown here is derived from an EMBL/GenBank/DDBJ whole genome shotgun (WGS) entry which is preliminary data.</text>
</comment>
<dbReference type="EMBL" id="CM055748">
    <property type="protein sequence ID" value="KAJ7995458.1"/>
    <property type="molecule type" value="Genomic_DNA"/>
</dbReference>